<dbReference type="GO" id="GO:0003676">
    <property type="term" value="F:nucleic acid binding"/>
    <property type="evidence" value="ECO:0007669"/>
    <property type="project" value="InterPro"/>
</dbReference>
<organism evidence="4 5">
    <name type="scientific">Eleusine coracana subsp. coracana</name>
    <dbReference type="NCBI Taxonomy" id="191504"/>
    <lineage>
        <taxon>Eukaryota</taxon>
        <taxon>Viridiplantae</taxon>
        <taxon>Streptophyta</taxon>
        <taxon>Embryophyta</taxon>
        <taxon>Tracheophyta</taxon>
        <taxon>Spermatophyta</taxon>
        <taxon>Magnoliopsida</taxon>
        <taxon>Liliopsida</taxon>
        <taxon>Poales</taxon>
        <taxon>Poaceae</taxon>
        <taxon>PACMAD clade</taxon>
        <taxon>Chloridoideae</taxon>
        <taxon>Cynodonteae</taxon>
        <taxon>Eleusininae</taxon>
        <taxon>Eleusine</taxon>
    </lineage>
</organism>
<proteinExistence type="predicted"/>
<protein>
    <recommendedName>
        <fullName evidence="3">CCHC-type domain-containing protein</fullName>
    </recommendedName>
</protein>
<feature type="region of interest" description="Disordered" evidence="2">
    <location>
        <begin position="72"/>
        <end position="93"/>
    </location>
</feature>
<dbReference type="Pfam" id="PF00098">
    <property type="entry name" value="zf-CCHC"/>
    <property type="match status" value="1"/>
</dbReference>
<reference evidence="4" key="2">
    <citation type="submission" date="2021-12" db="EMBL/GenBank/DDBJ databases">
        <title>Resequencing data analysis of finger millet.</title>
        <authorList>
            <person name="Hatakeyama M."/>
            <person name="Aluri S."/>
            <person name="Balachadran M.T."/>
            <person name="Sivarajan S.R."/>
            <person name="Poveda L."/>
            <person name="Shimizu-Inatsugi R."/>
            <person name="Schlapbach R."/>
            <person name="Sreeman S.M."/>
            <person name="Shimizu K.K."/>
        </authorList>
    </citation>
    <scope>NUCLEOTIDE SEQUENCE</scope>
</reference>
<feature type="domain" description="CCHC-type" evidence="3">
    <location>
        <begin position="172"/>
        <end position="185"/>
    </location>
</feature>
<feature type="compositionally biased region" description="Low complexity" evidence="2">
    <location>
        <begin position="189"/>
        <end position="206"/>
    </location>
</feature>
<keyword evidence="1" id="KW-0479">Metal-binding</keyword>
<dbReference type="EMBL" id="BQKI01000075">
    <property type="protein sequence ID" value="GJN20512.1"/>
    <property type="molecule type" value="Genomic_DNA"/>
</dbReference>
<sequence>MDLKQGGRNVLQYSEAFNHLAQYATEYVNTEEKRRYTFLHGMNATLKERLTWQTTDTYNDLVNAAIVQEGATRQVEEEDRKRKAPATASAAPQVKHHLIYTSPTGQRFRAASQQQLQRRFGPNYSRQSQQQNFPPRAPYQQQNNQYRAPYQQQGNPSARAPLPADRGGNYPCYNCGRTDHFAKNCTAPRRNNSYNNQRQNQSRNVNAPSCGAQVNYTNAEDIPQGEPVLTDTLSLYRQPVLALFDSGATSPPSTGTLSSSLFPAKRTEPVPCFSCHGHRHAELYLGNFSLPPFFANQHARTPPHSPLIPYLPCAVLLPDFAKLESPPPESDPPRRREPTSGLPLDEFLDADRPRTSTKLVD</sequence>
<dbReference type="InterPro" id="IPR001878">
    <property type="entry name" value="Znf_CCHC"/>
</dbReference>
<evidence type="ECO:0000256" key="2">
    <source>
        <dbReference type="SAM" id="MobiDB-lite"/>
    </source>
</evidence>
<dbReference type="InterPro" id="IPR036875">
    <property type="entry name" value="Znf_CCHC_sf"/>
</dbReference>
<reference evidence="4" key="1">
    <citation type="journal article" date="2018" name="DNA Res.">
        <title>Multiple hybrid de novo genome assembly of finger millet, an orphan allotetraploid crop.</title>
        <authorList>
            <person name="Hatakeyama M."/>
            <person name="Aluri S."/>
            <person name="Balachadran M.T."/>
            <person name="Sivarajan S.R."/>
            <person name="Patrignani A."/>
            <person name="Gruter S."/>
            <person name="Poveda L."/>
            <person name="Shimizu-Inatsugi R."/>
            <person name="Baeten J."/>
            <person name="Francoijs K.J."/>
            <person name="Nataraja K.N."/>
            <person name="Reddy Y.A.N."/>
            <person name="Phadnis S."/>
            <person name="Ravikumar R.L."/>
            <person name="Schlapbach R."/>
            <person name="Sreeman S.M."/>
            <person name="Shimizu K.K."/>
        </authorList>
    </citation>
    <scope>NUCLEOTIDE SEQUENCE</scope>
</reference>
<dbReference type="Gene3D" id="4.10.60.10">
    <property type="entry name" value="Zinc finger, CCHC-type"/>
    <property type="match status" value="1"/>
</dbReference>
<feature type="compositionally biased region" description="Basic and acidic residues" evidence="2">
    <location>
        <begin position="349"/>
        <end position="361"/>
    </location>
</feature>
<dbReference type="AlphaFoldDB" id="A0AAV5EDB3"/>
<dbReference type="SUPFAM" id="SSF57756">
    <property type="entry name" value="Retrovirus zinc finger-like domains"/>
    <property type="match status" value="1"/>
</dbReference>
<comment type="caution">
    <text evidence="4">The sequence shown here is derived from an EMBL/GenBank/DDBJ whole genome shotgun (WGS) entry which is preliminary data.</text>
</comment>
<dbReference type="GO" id="GO:0008270">
    <property type="term" value="F:zinc ion binding"/>
    <property type="evidence" value="ECO:0007669"/>
    <property type="project" value="UniProtKB-KW"/>
</dbReference>
<evidence type="ECO:0000256" key="1">
    <source>
        <dbReference type="PROSITE-ProRule" id="PRU00047"/>
    </source>
</evidence>
<feature type="region of interest" description="Disordered" evidence="2">
    <location>
        <begin position="111"/>
        <end position="140"/>
    </location>
</feature>
<dbReference type="SMART" id="SM00343">
    <property type="entry name" value="ZnF_C2HC"/>
    <property type="match status" value="1"/>
</dbReference>
<dbReference type="InterPro" id="IPR032567">
    <property type="entry name" value="RTL1-rel"/>
</dbReference>
<dbReference type="PROSITE" id="PS50158">
    <property type="entry name" value="ZF_CCHC"/>
    <property type="match status" value="1"/>
</dbReference>
<evidence type="ECO:0000313" key="5">
    <source>
        <dbReference type="Proteomes" id="UP001054889"/>
    </source>
</evidence>
<name>A0AAV5EDB3_ELECO</name>
<keyword evidence="5" id="KW-1185">Reference proteome</keyword>
<feature type="region of interest" description="Disordered" evidence="2">
    <location>
        <begin position="185"/>
        <end position="206"/>
    </location>
</feature>
<gene>
    <name evidence="4" type="primary">gb07901</name>
    <name evidence="4" type="ORF">PR202_gb07901</name>
</gene>
<feature type="region of interest" description="Disordered" evidence="2">
    <location>
        <begin position="322"/>
        <end position="361"/>
    </location>
</feature>
<accession>A0AAV5EDB3</accession>
<evidence type="ECO:0000313" key="4">
    <source>
        <dbReference type="EMBL" id="GJN20512.1"/>
    </source>
</evidence>
<dbReference type="Proteomes" id="UP001054889">
    <property type="component" value="Unassembled WGS sequence"/>
</dbReference>
<dbReference type="PANTHER" id="PTHR15503">
    <property type="entry name" value="LDOC1 RELATED"/>
    <property type="match status" value="1"/>
</dbReference>
<evidence type="ECO:0000259" key="3">
    <source>
        <dbReference type="PROSITE" id="PS50158"/>
    </source>
</evidence>
<keyword evidence="1" id="KW-0862">Zinc</keyword>
<keyword evidence="1" id="KW-0863">Zinc-finger</keyword>
<feature type="compositionally biased region" description="Polar residues" evidence="2">
    <location>
        <begin position="124"/>
        <end position="140"/>
    </location>
</feature>
<dbReference type="PANTHER" id="PTHR15503:SF22">
    <property type="entry name" value="TRANSPOSON TY3-I GAG POLYPROTEIN"/>
    <property type="match status" value="1"/>
</dbReference>